<protein>
    <submittedName>
        <fullName evidence="2">Uncharacterized protein</fullName>
    </submittedName>
</protein>
<proteinExistence type="predicted"/>
<dbReference type="Proteomes" id="UP001596060">
    <property type="component" value="Unassembled WGS sequence"/>
</dbReference>
<dbReference type="RefSeq" id="WP_066716788.1">
    <property type="nucleotide sequence ID" value="NZ_JBHSLU010000007.1"/>
</dbReference>
<accession>A0ABW0NY49</accession>
<feature type="signal peptide" evidence="1">
    <location>
        <begin position="1"/>
        <end position="21"/>
    </location>
</feature>
<reference evidence="3" key="1">
    <citation type="journal article" date="2019" name="Int. J. Syst. Evol. Microbiol.">
        <title>The Global Catalogue of Microorganisms (GCM) 10K type strain sequencing project: providing services to taxonomists for standard genome sequencing and annotation.</title>
        <authorList>
            <consortium name="The Broad Institute Genomics Platform"/>
            <consortium name="The Broad Institute Genome Sequencing Center for Infectious Disease"/>
            <person name="Wu L."/>
            <person name="Ma J."/>
        </authorList>
    </citation>
    <scope>NUCLEOTIDE SEQUENCE [LARGE SCALE GENOMIC DNA]</scope>
    <source>
        <strain evidence="3">CCUG 43117</strain>
    </source>
</reference>
<dbReference type="EMBL" id="JBHSLU010000007">
    <property type="protein sequence ID" value="MFC5504272.1"/>
    <property type="molecule type" value="Genomic_DNA"/>
</dbReference>
<keyword evidence="1" id="KW-0732">Signal</keyword>
<keyword evidence="3" id="KW-1185">Reference proteome</keyword>
<gene>
    <name evidence="2" type="ORF">ACFPN9_03280</name>
</gene>
<organism evidence="2 3">
    <name type="scientific">Bosea massiliensis</name>
    <dbReference type="NCBI Taxonomy" id="151419"/>
    <lineage>
        <taxon>Bacteria</taxon>
        <taxon>Pseudomonadati</taxon>
        <taxon>Pseudomonadota</taxon>
        <taxon>Alphaproteobacteria</taxon>
        <taxon>Hyphomicrobiales</taxon>
        <taxon>Boseaceae</taxon>
        <taxon>Bosea</taxon>
    </lineage>
</organism>
<evidence type="ECO:0000256" key="1">
    <source>
        <dbReference type="SAM" id="SignalP"/>
    </source>
</evidence>
<comment type="caution">
    <text evidence="2">The sequence shown here is derived from an EMBL/GenBank/DDBJ whole genome shotgun (WGS) entry which is preliminary data.</text>
</comment>
<evidence type="ECO:0000313" key="3">
    <source>
        <dbReference type="Proteomes" id="UP001596060"/>
    </source>
</evidence>
<name>A0ABW0NY49_9HYPH</name>
<sequence>MSARDRLVLLLVALASPLAIAAALPQAGADTRVPVAILFSPWTSADDALALTLAAGHRVLRSGRASNVVVVAPADEGMANRPRGALLLVALTGLAGCLDAPADDWRA</sequence>
<feature type="chain" id="PRO_5046517694" evidence="1">
    <location>
        <begin position="22"/>
        <end position="107"/>
    </location>
</feature>
<evidence type="ECO:0000313" key="2">
    <source>
        <dbReference type="EMBL" id="MFC5504272.1"/>
    </source>
</evidence>